<dbReference type="InterPro" id="IPR029058">
    <property type="entry name" value="AB_hydrolase_fold"/>
</dbReference>
<dbReference type="SUPFAM" id="SSF51905">
    <property type="entry name" value="FAD/NAD(P)-binding domain"/>
    <property type="match status" value="2"/>
</dbReference>
<name>A0A9P8EES4_AURME</name>
<feature type="active site" evidence="2">
    <location>
        <position position="713"/>
    </location>
</feature>
<dbReference type="Gene3D" id="3.50.50.60">
    <property type="entry name" value="FAD/NAD(P)-binding domain"/>
    <property type="match status" value="2"/>
</dbReference>
<evidence type="ECO:0000256" key="1">
    <source>
        <dbReference type="ARBA" id="ARBA00010139"/>
    </source>
</evidence>
<protein>
    <submittedName>
        <fullName evidence="4">Flavin-binding monooxygenase</fullName>
    </submittedName>
</protein>
<feature type="non-terminal residue" evidence="4">
    <location>
        <position position="1"/>
    </location>
</feature>
<dbReference type="Pfam" id="PF07859">
    <property type="entry name" value="Abhydrolase_3"/>
    <property type="match status" value="1"/>
</dbReference>
<accession>A0A9P8EES4</accession>
<comment type="similarity">
    <text evidence="1">Belongs to the FAD-binding monooxygenase family.</text>
</comment>
<dbReference type="PANTHER" id="PTHR42877:SF8">
    <property type="entry name" value="MONOOXYGENASE"/>
    <property type="match status" value="1"/>
</dbReference>
<evidence type="ECO:0000256" key="2">
    <source>
        <dbReference type="PROSITE-ProRule" id="PRU10038"/>
    </source>
</evidence>
<evidence type="ECO:0000313" key="5">
    <source>
        <dbReference type="Proteomes" id="UP000779574"/>
    </source>
</evidence>
<keyword evidence="4" id="KW-0503">Monooxygenase</keyword>
<dbReference type="InterPro" id="IPR033140">
    <property type="entry name" value="Lipase_GDXG_put_SER_AS"/>
</dbReference>
<dbReference type="PANTHER" id="PTHR42877">
    <property type="entry name" value="L-ORNITHINE N(5)-MONOOXYGENASE-RELATED"/>
    <property type="match status" value="1"/>
</dbReference>
<dbReference type="GO" id="GO:0004497">
    <property type="term" value="F:monooxygenase activity"/>
    <property type="evidence" value="ECO:0007669"/>
    <property type="project" value="UniProtKB-KW"/>
</dbReference>
<proteinExistence type="inferred from homology"/>
<feature type="domain" description="Alpha/beta hydrolase fold-3" evidence="3">
    <location>
        <begin position="633"/>
        <end position="834"/>
    </location>
</feature>
<evidence type="ECO:0000313" key="4">
    <source>
        <dbReference type="EMBL" id="KAG9688198.1"/>
    </source>
</evidence>
<dbReference type="InterPro" id="IPR051209">
    <property type="entry name" value="FAD-bind_Monooxygenase_sf"/>
</dbReference>
<gene>
    <name evidence="4" type="ORF">KCU76_g9774</name>
</gene>
<reference evidence="4" key="2">
    <citation type="submission" date="2021-08" db="EMBL/GenBank/DDBJ databases">
        <authorList>
            <person name="Gostincar C."/>
            <person name="Sun X."/>
            <person name="Song Z."/>
            <person name="Gunde-Cimerman N."/>
        </authorList>
    </citation>
    <scope>NUCLEOTIDE SEQUENCE</scope>
    <source>
        <strain evidence="4">EXF-9911</strain>
    </source>
</reference>
<comment type="caution">
    <text evidence="4">The sequence shown here is derived from an EMBL/GenBank/DDBJ whole genome shotgun (WGS) entry which is preliminary data.</text>
</comment>
<dbReference type="SUPFAM" id="SSF53474">
    <property type="entry name" value="alpha/beta-Hydrolases"/>
    <property type="match status" value="1"/>
</dbReference>
<reference evidence="4" key="1">
    <citation type="journal article" date="2021" name="J Fungi (Basel)">
        <title>Virulence traits and population genomics of the black yeast Aureobasidium melanogenum.</title>
        <authorList>
            <person name="Cernosa A."/>
            <person name="Sun X."/>
            <person name="Gostincar C."/>
            <person name="Fang C."/>
            <person name="Gunde-Cimerman N."/>
            <person name="Song Z."/>
        </authorList>
    </citation>
    <scope>NUCLEOTIDE SEQUENCE</scope>
    <source>
        <strain evidence="4">EXF-9911</strain>
    </source>
</reference>
<dbReference type="Proteomes" id="UP000779574">
    <property type="component" value="Unassembled WGS sequence"/>
</dbReference>
<sequence length="863" mass="95706">MKASGVRWSDPIFQPQRKLKVVCIGAGASGLLLAYKIQRHFDNFDLVVYEKNEDVSGTWFENKYPGCACDVPSHNYTWSFEPKADWSGTYATSGEIFDYFKQFGIRHGLEKYIKLQHTVVDAKWNEQESMWHVTALNTVTQKTVTTTCHVLINAAGILNAWKWPAIPGLQGYKGTLLHSAAWDTTTDLQGKNVGLIGNGSSGIQILPAILDSVKSLTTFIREPTWVAPPLGQEPKKYTNEEIQQFKTDPQHHLDMRRDIEKSLSGSFGTFFRDSEEQNMTKQYMQGHMESLLNNRELLEKLVPEWSVGCRRITPGIGYLEALNSEKVKVVHGAITNVSSRGPIIDDGSEHPVDVLICATGFDTTFKPRFPLVGRSGKALADVWKDEARAYLGIAVNDYPNYFMTLGPNCPIGNGPVLIAIEAEVEYIIKFLSKFQKENIKSFDVRQEPVDDFNDYKDAYMEGTIWSEECKSWYKNGNAKGKIAALWPGSTLHYLETLAEPRYEDWKFTYDRAINRFTYLGNGFSTSEKRTGDLSYYIRNKDDSPIDPCLKGRHVGGPSIEESAKQANNLLTKGDTRGQKIAAVGETVAKLALTPGTLAAYEAFAKKKGFKPNLIDTAGVQGGWIGNPQAKNTIMWFHGGGYASAAADGHMKILSDLVDEAQSHGSELGGLIIRYDLTAESAYPRQLEQAVAALRYLLETMGKSPQQIIIAGDSAGGNLALALLSHLTHPHPNIAPINLGSESLKGMALISPWVTFSQEADAFKRNAHKDCLSPVAATTWTNEFLQQAPQDNYTKILVTGGEDELLVDDVASMIKKLKTQDKAKVHSLIASKEPHDGPLLEMILSKKTESSQFLTEWTLKLVTS</sequence>
<dbReference type="PROSITE" id="PS01174">
    <property type="entry name" value="LIPASE_GDXG_SER"/>
    <property type="match status" value="1"/>
</dbReference>
<organism evidence="4 5">
    <name type="scientific">Aureobasidium melanogenum</name>
    <name type="common">Aureobasidium pullulans var. melanogenum</name>
    <dbReference type="NCBI Taxonomy" id="46634"/>
    <lineage>
        <taxon>Eukaryota</taxon>
        <taxon>Fungi</taxon>
        <taxon>Dikarya</taxon>
        <taxon>Ascomycota</taxon>
        <taxon>Pezizomycotina</taxon>
        <taxon>Dothideomycetes</taxon>
        <taxon>Dothideomycetidae</taxon>
        <taxon>Dothideales</taxon>
        <taxon>Saccotheciaceae</taxon>
        <taxon>Aureobasidium</taxon>
    </lineage>
</organism>
<dbReference type="OrthoDB" id="74360at2759"/>
<evidence type="ECO:0000259" key="3">
    <source>
        <dbReference type="Pfam" id="PF07859"/>
    </source>
</evidence>
<dbReference type="GO" id="GO:0016787">
    <property type="term" value="F:hydrolase activity"/>
    <property type="evidence" value="ECO:0007669"/>
    <property type="project" value="InterPro"/>
</dbReference>
<dbReference type="InterPro" id="IPR036188">
    <property type="entry name" value="FAD/NAD-bd_sf"/>
</dbReference>
<dbReference type="EMBL" id="JAHFXF010000414">
    <property type="protein sequence ID" value="KAG9688198.1"/>
    <property type="molecule type" value="Genomic_DNA"/>
</dbReference>
<keyword evidence="4" id="KW-0560">Oxidoreductase</keyword>
<dbReference type="AlphaFoldDB" id="A0A9P8EES4"/>
<dbReference type="Pfam" id="PF13450">
    <property type="entry name" value="NAD_binding_8"/>
    <property type="match status" value="1"/>
</dbReference>
<dbReference type="InterPro" id="IPR013094">
    <property type="entry name" value="AB_hydrolase_3"/>
</dbReference>
<dbReference type="Gene3D" id="3.40.50.1820">
    <property type="entry name" value="alpha/beta hydrolase"/>
    <property type="match status" value="1"/>
</dbReference>